<protein>
    <recommendedName>
        <fullName evidence="1">DUF4253 domain-containing protein</fullName>
    </recommendedName>
</protein>
<dbReference type="Pfam" id="PF14062">
    <property type="entry name" value="DUF4253"/>
    <property type="match status" value="1"/>
</dbReference>
<reference evidence="2 3" key="1">
    <citation type="submission" date="2023-07" db="EMBL/GenBank/DDBJ databases">
        <title>Sequencing the genomes of 1000 actinobacteria strains.</title>
        <authorList>
            <person name="Klenk H.-P."/>
        </authorList>
    </citation>
    <scope>NUCLEOTIDE SEQUENCE [LARGE SCALE GENOMIC DNA]</scope>
    <source>
        <strain evidence="2 3">DSM 44710</strain>
    </source>
</reference>
<name>A0ABT9MRR5_9ACTN</name>
<organism evidence="2 3">
    <name type="scientific">Catenuloplanes nepalensis</name>
    <dbReference type="NCBI Taxonomy" id="587533"/>
    <lineage>
        <taxon>Bacteria</taxon>
        <taxon>Bacillati</taxon>
        <taxon>Actinomycetota</taxon>
        <taxon>Actinomycetes</taxon>
        <taxon>Micromonosporales</taxon>
        <taxon>Micromonosporaceae</taxon>
        <taxon>Catenuloplanes</taxon>
    </lineage>
</organism>
<feature type="domain" description="DUF4253" evidence="1">
    <location>
        <begin position="2"/>
        <end position="65"/>
    </location>
</feature>
<sequence>MRLCALGHDWLAVTVARPVPAGDAEQARRVAAEHLAFCPDITAETSFPAYAATLPGTTIWRFWWD</sequence>
<keyword evidence="3" id="KW-1185">Reference proteome</keyword>
<comment type="caution">
    <text evidence="2">The sequence shown here is derived from an EMBL/GenBank/DDBJ whole genome shotgun (WGS) entry which is preliminary data.</text>
</comment>
<gene>
    <name evidence="2" type="ORF">J2S43_002638</name>
</gene>
<accession>A0ABT9MRR5</accession>
<dbReference type="InterPro" id="IPR025349">
    <property type="entry name" value="DUF4253"/>
</dbReference>
<dbReference type="EMBL" id="JAUSRA010000001">
    <property type="protein sequence ID" value="MDP9794126.1"/>
    <property type="molecule type" value="Genomic_DNA"/>
</dbReference>
<evidence type="ECO:0000313" key="3">
    <source>
        <dbReference type="Proteomes" id="UP001240984"/>
    </source>
</evidence>
<dbReference type="RefSeq" id="WP_306829252.1">
    <property type="nucleotide sequence ID" value="NZ_JAUSRA010000001.1"/>
</dbReference>
<proteinExistence type="predicted"/>
<dbReference type="Proteomes" id="UP001240984">
    <property type="component" value="Unassembled WGS sequence"/>
</dbReference>
<evidence type="ECO:0000259" key="1">
    <source>
        <dbReference type="Pfam" id="PF14062"/>
    </source>
</evidence>
<evidence type="ECO:0000313" key="2">
    <source>
        <dbReference type="EMBL" id="MDP9794126.1"/>
    </source>
</evidence>